<evidence type="ECO:0000256" key="3">
    <source>
        <dbReference type="ARBA" id="ARBA00023065"/>
    </source>
</evidence>
<keyword evidence="2 4" id="KW-0813">Transport</keyword>
<comment type="caution">
    <text evidence="5">The sequence shown here is derived from an EMBL/GenBank/DDBJ whole genome shotgun (WGS) entry which is preliminary data.</text>
</comment>
<dbReference type="GO" id="GO:0005524">
    <property type="term" value="F:ATP binding"/>
    <property type="evidence" value="ECO:0007669"/>
    <property type="project" value="UniProtKB-UniRule"/>
</dbReference>
<proteinExistence type="inferred from homology"/>
<dbReference type="InterPro" id="IPR038495">
    <property type="entry name" value="ATPase_E_C"/>
</dbReference>
<dbReference type="SUPFAM" id="SSF160527">
    <property type="entry name" value="V-type ATPase subunit E-like"/>
    <property type="match status" value="1"/>
</dbReference>
<dbReference type="InterPro" id="IPR002842">
    <property type="entry name" value="ATPase_V1_Esu"/>
</dbReference>
<dbReference type="Pfam" id="PF01991">
    <property type="entry name" value="vATP-synt_E"/>
    <property type="match status" value="1"/>
</dbReference>
<dbReference type="EMBL" id="MEYH01000090">
    <property type="protein sequence ID" value="OGD14193.1"/>
    <property type="molecule type" value="Genomic_DNA"/>
</dbReference>
<evidence type="ECO:0000256" key="4">
    <source>
        <dbReference type="HAMAP-Rule" id="MF_00311"/>
    </source>
</evidence>
<reference evidence="5 6" key="1">
    <citation type="journal article" date="2016" name="Nat. Commun.">
        <title>Thousands of microbial genomes shed light on interconnected biogeochemical processes in an aquifer system.</title>
        <authorList>
            <person name="Anantharaman K."/>
            <person name="Brown C.T."/>
            <person name="Hug L.A."/>
            <person name="Sharon I."/>
            <person name="Castelle C.J."/>
            <person name="Probst A.J."/>
            <person name="Thomas B.C."/>
            <person name="Singh A."/>
            <person name="Wilkins M.J."/>
            <person name="Karaoz U."/>
            <person name="Brodie E.L."/>
            <person name="Williams K.H."/>
            <person name="Hubbard S.S."/>
            <person name="Banfield J.F."/>
        </authorList>
    </citation>
    <scope>NUCLEOTIDE SEQUENCE [LARGE SCALE GENOMIC DNA]</scope>
</reference>
<protein>
    <recommendedName>
        <fullName evidence="4">V-type proton ATPase subunit E</fullName>
    </recommendedName>
    <alternativeName>
        <fullName evidence="4">V-ATPase subunit E</fullName>
    </alternativeName>
</protein>
<organism evidence="5 6">
    <name type="scientific">Candidatus Sediminicultor quintus</name>
    <dbReference type="NCBI Taxonomy" id="1797291"/>
    <lineage>
        <taxon>Bacteria</taxon>
        <taxon>Pseudomonadati</taxon>
        <taxon>Atribacterota</taxon>
        <taxon>Candidatus Phoenicimicrobiia</taxon>
        <taxon>Candidatus Pheonicimicrobiales</taxon>
        <taxon>Candidatus Phoenicimicrobiaceae</taxon>
        <taxon>Candidatus Sediminicultor</taxon>
    </lineage>
</organism>
<comment type="function">
    <text evidence="4">Produces ATP from ADP in the presence of a proton gradient across the membrane.</text>
</comment>
<dbReference type="Gene3D" id="3.30.2320.30">
    <property type="entry name" value="ATP synthase, E subunit, C-terminal"/>
    <property type="match status" value="1"/>
</dbReference>
<dbReference type="Gene3D" id="1.20.5.620">
    <property type="entry name" value="F1F0 ATP synthase subunit B, membrane domain"/>
    <property type="match status" value="1"/>
</dbReference>
<name>A0A1F5A6J6_9BACT</name>
<dbReference type="HAMAP" id="MF_00311">
    <property type="entry name" value="ATP_synth_E_arch"/>
    <property type="match status" value="1"/>
</dbReference>
<dbReference type="GO" id="GO:0033178">
    <property type="term" value="C:proton-transporting two-sector ATPase complex, catalytic domain"/>
    <property type="evidence" value="ECO:0007669"/>
    <property type="project" value="InterPro"/>
</dbReference>
<accession>A0A1F5A6J6</accession>
<keyword evidence="4" id="KW-0375">Hydrogen ion transport</keyword>
<evidence type="ECO:0000256" key="1">
    <source>
        <dbReference type="ARBA" id="ARBA00005901"/>
    </source>
</evidence>
<dbReference type="GO" id="GO:0046961">
    <property type="term" value="F:proton-transporting ATPase activity, rotational mechanism"/>
    <property type="evidence" value="ECO:0007669"/>
    <property type="project" value="InterPro"/>
</dbReference>
<dbReference type="STRING" id="1797291.A2V47_04570"/>
<sequence>MTIKDINDKIISDAKIQASKIITQAEDNANNIIKKGEKEADNVKKVILYKYNQEASLKKSKILTEANLEAKKNILLEKQKIMEDVFDKTLESIAKLNSKDYLNFIKKLILDNIESGDETIFIDHLDRIKISKSFIEDINKELKSQGEKGELKLSTAYLPIKGGVVVGSGKIRKNISLEFLLKKIREELEIQISKDLFN</sequence>
<gene>
    <name evidence="4" type="primary">atpE</name>
    <name evidence="5" type="ORF">A2V47_04570</name>
</gene>
<comment type="similarity">
    <text evidence="1 4">Belongs to the V-ATPase E subunit family.</text>
</comment>
<dbReference type="AlphaFoldDB" id="A0A1F5A6J6"/>
<dbReference type="GO" id="GO:0042777">
    <property type="term" value="P:proton motive force-driven plasma membrane ATP synthesis"/>
    <property type="evidence" value="ECO:0007669"/>
    <property type="project" value="UniProtKB-UniRule"/>
</dbReference>
<keyword evidence="4" id="KW-0066">ATP synthesis</keyword>
<keyword evidence="3 4" id="KW-0406">Ion transport</keyword>
<evidence type="ECO:0000313" key="6">
    <source>
        <dbReference type="Proteomes" id="UP000177701"/>
    </source>
</evidence>
<dbReference type="Proteomes" id="UP000177701">
    <property type="component" value="Unassembled WGS sequence"/>
</dbReference>
<dbReference type="GO" id="GO:0046933">
    <property type="term" value="F:proton-transporting ATP synthase activity, rotational mechanism"/>
    <property type="evidence" value="ECO:0007669"/>
    <property type="project" value="UniProtKB-UniRule"/>
</dbReference>
<evidence type="ECO:0000256" key="2">
    <source>
        <dbReference type="ARBA" id="ARBA00022448"/>
    </source>
</evidence>
<evidence type="ECO:0000313" key="5">
    <source>
        <dbReference type="EMBL" id="OGD14193.1"/>
    </source>
</evidence>